<dbReference type="InterPro" id="IPR036890">
    <property type="entry name" value="HATPase_C_sf"/>
</dbReference>
<comment type="catalytic activity">
    <reaction evidence="1">
        <text>ATP + protein L-histidine = ADP + protein N-phospho-L-histidine.</text>
        <dbReference type="EC" id="2.7.13.3"/>
    </reaction>
</comment>
<dbReference type="GO" id="GO:0000155">
    <property type="term" value="F:phosphorelay sensor kinase activity"/>
    <property type="evidence" value="ECO:0007669"/>
    <property type="project" value="InterPro"/>
</dbReference>
<sequence length="1283" mass="141694">MSSPSNIKDNGDWMVIYDDQNDEEKNSRKEEKCSRGRQSLGETLSIPKTMCITSDNKTEISTVAELLSPKLKLPQLGIDSAERVFPVRSVVSIDSTPSSALQTPSFDKLETPISPFSDARSAGSTNEQASSQHKNTPGKGMNAEEGVSRGPDYPARLHQKSDGGSEIPSTLKGQSHTSHNPDILAQLTSTLQNGGEILDFHKTTKGIYYSHEDEEDIFTQSFGALVVMTESDGNFEVQIASDNSKEIIGHSPDELFDLRTFCDILPFSQRSNFLAHAEFVSSDDYSVEQSGPEVIFLSLLSSDGYTQGTWCTMHTSIVYKNYVICELQPEAQGTKDRPHLGNLESQTTKSESQALDMTSGAFFEGLSPPGKGLDARNSKIPDSSELLNTIPRILQRLANAQTLEALVQHTITTLQNFVGFDRTTIYHFDSDRNGTVIADAVDPSSSLTSYEGMHFPESTFPEGLKKLYTRNTVCSSCSGGQGTSKLVYRASTNKMPLDMSKTYLSAAPARSTSPTDNPAQACLSIQINVFGKIWGLISCQSYNSSQSPHPLIQKVCWFVAGAVSSNIERLSYTLPYQFREPDISLNKVSTSHAIKTPPGDLLSLFGADYAAASIMGEAKILGKPTDSQEVLVLFEYMKAKENDTVFWSGDIAADFQDLNYAPGFHHLSGLLYVPLSVDGRDFIIFFRADLESHNLTSDSEKSSRQHEWSSTEFGKASVLSLLYRTFTDIWQEKEATLQNNQLMRLLLANSAHEFRTPLNAIINYLEIVLDGPLDQEARDHISRSHSASKSLVYIINDLLDLTNAENGQRLIKDEVFDLSETLTEATDIFWEEARQKHVDLQVVQHAALPPVLGDQRRVRQVITNLISNAIQYTSAGAVTIESCIVPELLELDHICVEVAIHDTGSGMSQETVETLFCELEQVSNKGYMQSPKSYERIPGDDAIETESVLGLGLALVARIVRNMSGQLSLKSEEGKGSCFKIRLAFPLPDEDSGQRQNACATSNDHLQEDERKQEAKQDTVSSNCVTNKQKGGIPCECGQSPELGLEQPLVNVDVSLKTGESRNLSLSGQQLEQSKEPDKQTTILPKQDPRQPSEASKSPIQGPLPISPPTESPTNQPQVRQPSVSPTMDWNLHVLVAEDDPTNSTIVQKRLEKFGHTVHMTSNGKECASAYKADPTRFDAVLMDLQMPIVDGLGATQMIREFEQQELANENTPAPRIPIFAVSASLLEENRKMYMDSGFDGWVMKPIDFHRVDRLLGGVRLQWVREEVVYQPGVWEAGGWFEA</sequence>
<feature type="region of interest" description="Disordered" evidence="7">
    <location>
        <begin position="1"/>
        <end position="41"/>
    </location>
</feature>
<dbReference type="Gene3D" id="1.10.287.130">
    <property type="match status" value="1"/>
</dbReference>
<dbReference type="PROSITE" id="PS50046">
    <property type="entry name" value="PHYTOCHROME_2"/>
    <property type="match status" value="1"/>
</dbReference>
<dbReference type="GO" id="GO:0005886">
    <property type="term" value="C:plasma membrane"/>
    <property type="evidence" value="ECO:0007669"/>
    <property type="project" value="TreeGrafter"/>
</dbReference>
<dbReference type="EMBL" id="CAJVNV010000646">
    <property type="protein sequence ID" value="CAG8338817.1"/>
    <property type="molecule type" value="Genomic_DNA"/>
</dbReference>
<dbReference type="InterPro" id="IPR003594">
    <property type="entry name" value="HATPase_dom"/>
</dbReference>
<dbReference type="SMART" id="SM00387">
    <property type="entry name" value="HATPase_c"/>
    <property type="match status" value="1"/>
</dbReference>
<keyword evidence="4" id="KW-0808">Transferase</keyword>
<dbReference type="SUPFAM" id="SSF55781">
    <property type="entry name" value="GAF domain-like"/>
    <property type="match status" value="2"/>
</dbReference>
<dbReference type="Gene3D" id="3.30.565.10">
    <property type="entry name" value="Histidine kinase-like ATPase, C-terminal domain"/>
    <property type="match status" value="1"/>
</dbReference>
<feature type="compositionally biased region" description="Polar residues" evidence="7">
    <location>
        <begin position="94"/>
        <end position="105"/>
    </location>
</feature>
<feature type="compositionally biased region" description="Polar residues" evidence="7">
    <location>
        <begin position="994"/>
        <end position="1004"/>
    </location>
</feature>
<gene>
    <name evidence="11" type="ORF">PNAL_LOCUS10787</name>
</gene>
<dbReference type="Pfam" id="PF00072">
    <property type="entry name" value="Response_reg"/>
    <property type="match status" value="1"/>
</dbReference>
<feature type="region of interest" description="Disordered" evidence="7">
    <location>
        <begin position="1062"/>
        <end position="1125"/>
    </location>
</feature>
<dbReference type="GO" id="GO:0009927">
    <property type="term" value="F:histidine phosphotransfer kinase activity"/>
    <property type="evidence" value="ECO:0007669"/>
    <property type="project" value="TreeGrafter"/>
</dbReference>
<evidence type="ECO:0000256" key="1">
    <source>
        <dbReference type="ARBA" id="ARBA00000085"/>
    </source>
</evidence>
<dbReference type="PANTHER" id="PTHR43047:SF76">
    <property type="entry name" value="PHYTOCHROME-LIKE HISTIDINE KINASE 2"/>
    <property type="match status" value="1"/>
</dbReference>
<dbReference type="InterPro" id="IPR029016">
    <property type="entry name" value="GAF-like_dom_sf"/>
</dbReference>
<evidence type="ECO:0000259" key="10">
    <source>
        <dbReference type="PROSITE" id="PS50110"/>
    </source>
</evidence>
<dbReference type="InterPro" id="IPR001789">
    <property type="entry name" value="Sig_transdc_resp-reg_receiver"/>
</dbReference>
<dbReference type="InterPro" id="IPR005467">
    <property type="entry name" value="His_kinase_dom"/>
</dbReference>
<feature type="region of interest" description="Disordered" evidence="7">
    <location>
        <begin position="990"/>
        <end position="1025"/>
    </location>
</feature>
<dbReference type="PROSITE" id="PS50110">
    <property type="entry name" value="RESPONSE_REGULATORY"/>
    <property type="match status" value="1"/>
</dbReference>
<evidence type="ECO:0000313" key="11">
    <source>
        <dbReference type="EMBL" id="CAG8338817.1"/>
    </source>
</evidence>
<dbReference type="PANTHER" id="PTHR43047">
    <property type="entry name" value="TWO-COMPONENT HISTIDINE PROTEIN KINASE"/>
    <property type="match status" value="1"/>
</dbReference>
<feature type="compositionally biased region" description="Polar residues" evidence="7">
    <location>
        <begin position="167"/>
        <end position="178"/>
    </location>
</feature>
<dbReference type="Gene3D" id="3.30.450.270">
    <property type="match status" value="1"/>
</dbReference>
<dbReference type="PRINTS" id="PR00344">
    <property type="entry name" value="BCTRLSENSOR"/>
</dbReference>
<dbReference type="CDD" id="cd17546">
    <property type="entry name" value="REC_hyHK_CKI1_RcsC-like"/>
    <property type="match status" value="1"/>
</dbReference>
<dbReference type="SUPFAM" id="SSF52172">
    <property type="entry name" value="CheY-like"/>
    <property type="match status" value="1"/>
</dbReference>
<dbReference type="Gene3D" id="3.30.450.20">
    <property type="entry name" value="PAS domain"/>
    <property type="match status" value="1"/>
</dbReference>
<evidence type="ECO:0000259" key="8">
    <source>
        <dbReference type="PROSITE" id="PS50046"/>
    </source>
</evidence>
<dbReference type="InterPro" id="IPR016132">
    <property type="entry name" value="Phyto_chromo_attachment"/>
</dbReference>
<evidence type="ECO:0000259" key="9">
    <source>
        <dbReference type="PROSITE" id="PS50109"/>
    </source>
</evidence>
<evidence type="ECO:0000313" key="12">
    <source>
        <dbReference type="Proteomes" id="UP001153461"/>
    </source>
</evidence>
<dbReference type="InterPro" id="IPR004358">
    <property type="entry name" value="Sig_transdc_His_kin-like_C"/>
</dbReference>
<dbReference type="CDD" id="cd00082">
    <property type="entry name" value="HisKA"/>
    <property type="match status" value="1"/>
</dbReference>
<evidence type="ECO:0000256" key="6">
    <source>
        <dbReference type="PROSITE-ProRule" id="PRU00169"/>
    </source>
</evidence>
<organism evidence="11 12">
    <name type="scientific">Penicillium nalgiovense</name>
    <dbReference type="NCBI Taxonomy" id="60175"/>
    <lineage>
        <taxon>Eukaryota</taxon>
        <taxon>Fungi</taxon>
        <taxon>Dikarya</taxon>
        <taxon>Ascomycota</taxon>
        <taxon>Pezizomycotina</taxon>
        <taxon>Eurotiomycetes</taxon>
        <taxon>Eurotiomycetidae</taxon>
        <taxon>Eurotiales</taxon>
        <taxon>Aspergillaceae</taxon>
        <taxon>Penicillium</taxon>
    </lineage>
</organism>
<evidence type="ECO:0000256" key="5">
    <source>
        <dbReference type="ARBA" id="ARBA00022777"/>
    </source>
</evidence>
<feature type="compositionally biased region" description="Polar residues" evidence="7">
    <location>
        <begin position="1112"/>
        <end position="1125"/>
    </location>
</feature>
<feature type="domain" description="Phytochrome chromophore attachment site" evidence="8">
    <location>
        <begin position="402"/>
        <end position="540"/>
    </location>
</feature>
<dbReference type="Gene3D" id="3.40.50.2300">
    <property type="match status" value="1"/>
</dbReference>
<protein>
    <recommendedName>
        <fullName evidence="2">histidine kinase</fullName>
        <ecNumber evidence="2">2.7.13.3</ecNumber>
    </recommendedName>
</protein>
<dbReference type="Gene3D" id="3.30.450.40">
    <property type="match status" value="1"/>
</dbReference>
<dbReference type="InterPro" id="IPR043150">
    <property type="entry name" value="Phytochrome_PHY_sf"/>
</dbReference>
<dbReference type="SMART" id="SM00448">
    <property type="entry name" value="REC"/>
    <property type="match status" value="1"/>
</dbReference>
<evidence type="ECO:0000256" key="7">
    <source>
        <dbReference type="SAM" id="MobiDB-lite"/>
    </source>
</evidence>
<dbReference type="EC" id="2.7.13.3" evidence="2"/>
<dbReference type="InterPro" id="IPR035965">
    <property type="entry name" value="PAS-like_dom_sf"/>
</dbReference>
<reference evidence="11" key="1">
    <citation type="submission" date="2021-07" db="EMBL/GenBank/DDBJ databases">
        <authorList>
            <person name="Branca A.L. A."/>
        </authorList>
    </citation>
    <scope>NUCLEOTIDE SEQUENCE</scope>
</reference>
<dbReference type="SUPFAM" id="SSF55874">
    <property type="entry name" value="ATPase domain of HSP90 chaperone/DNA topoisomerase II/histidine kinase"/>
    <property type="match status" value="1"/>
</dbReference>
<proteinExistence type="predicted"/>
<evidence type="ECO:0000256" key="2">
    <source>
        <dbReference type="ARBA" id="ARBA00012438"/>
    </source>
</evidence>
<feature type="compositionally biased region" description="Basic and acidic residues" evidence="7">
    <location>
        <begin position="23"/>
        <end position="34"/>
    </location>
</feature>
<dbReference type="Pfam" id="PF02518">
    <property type="entry name" value="HATPase_c"/>
    <property type="match status" value="1"/>
</dbReference>
<feature type="compositionally biased region" description="Polar residues" evidence="7">
    <location>
        <begin position="122"/>
        <end position="135"/>
    </location>
</feature>
<dbReference type="SUPFAM" id="SSF47384">
    <property type="entry name" value="Homodimeric domain of signal transducing histidine kinase"/>
    <property type="match status" value="1"/>
</dbReference>
<dbReference type="Pfam" id="PF00512">
    <property type="entry name" value="HisKA"/>
    <property type="match status" value="1"/>
</dbReference>
<name>A0A9W4NC59_PENNA</name>
<feature type="modified residue" description="4-aspartylphosphate" evidence="6">
    <location>
        <position position="1184"/>
    </location>
</feature>
<feature type="compositionally biased region" description="Polar residues" evidence="7">
    <location>
        <begin position="1062"/>
        <end position="1072"/>
    </location>
</feature>
<comment type="caution">
    <text evidence="11">The sequence shown here is derived from an EMBL/GenBank/DDBJ whole genome shotgun (WGS) entry which is preliminary data.</text>
</comment>
<feature type="compositionally biased region" description="Basic and acidic residues" evidence="7">
    <location>
        <begin position="1005"/>
        <end position="1017"/>
    </location>
</feature>
<dbReference type="InterPro" id="IPR003661">
    <property type="entry name" value="HisK_dim/P_dom"/>
</dbReference>
<feature type="domain" description="Histidine kinase" evidence="9">
    <location>
        <begin position="749"/>
        <end position="987"/>
    </location>
</feature>
<evidence type="ECO:0000256" key="3">
    <source>
        <dbReference type="ARBA" id="ARBA00022553"/>
    </source>
</evidence>
<dbReference type="PROSITE" id="PS50109">
    <property type="entry name" value="HIS_KIN"/>
    <property type="match status" value="1"/>
</dbReference>
<feature type="region of interest" description="Disordered" evidence="7">
    <location>
        <begin position="94"/>
        <end position="178"/>
    </location>
</feature>
<dbReference type="Proteomes" id="UP001153461">
    <property type="component" value="Unassembled WGS sequence"/>
</dbReference>
<dbReference type="SMART" id="SM00388">
    <property type="entry name" value="HisKA"/>
    <property type="match status" value="1"/>
</dbReference>
<dbReference type="InterPro" id="IPR011006">
    <property type="entry name" value="CheY-like_superfamily"/>
</dbReference>
<feature type="domain" description="Response regulatory" evidence="10">
    <location>
        <begin position="1133"/>
        <end position="1260"/>
    </location>
</feature>
<keyword evidence="3 6" id="KW-0597">Phosphoprotein</keyword>
<dbReference type="SUPFAM" id="SSF55785">
    <property type="entry name" value="PYP-like sensor domain (PAS domain)"/>
    <property type="match status" value="1"/>
</dbReference>
<evidence type="ECO:0000256" key="4">
    <source>
        <dbReference type="ARBA" id="ARBA00022679"/>
    </source>
</evidence>
<keyword evidence="5" id="KW-0418">Kinase</keyword>
<accession>A0A9W4NC59</accession>
<dbReference type="InterPro" id="IPR036097">
    <property type="entry name" value="HisK_dim/P_sf"/>
</dbReference>